<reference evidence="2 3" key="1">
    <citation type="journal article" date="2011" name="Proc. Natl. Acad. Sci. U.S.A.">
        <title>Genome and transcriptome analyses of the mountain pine beetle-fungal symbiont Grosmannia clavigera, a lodgepole pine pathogen.</title>
        <authorList>
            <person name="DiGuistini S."/>
            <person name="Wang Y."/>
            <person name="Liao N.Y."/>
            <person name="Taylor G."/>
            <person name="Tanguay P."/>
            <person name="Feau N."/>
            <person name="Henrissat B."/>
            <person name="Chan S.K."/>
            <person name="Hesse-Orce U."/>
            <person name="Alamouti S.M."/>
            <person name="Tsui C.K.M."/>
            <person name="Docking R.T."/>
            <person name="Levasseur A."/>
            <person name="Haridas S."/>
            <person name="Robertson G."/>
            <person name="Birol I."/>
            <person name="Holt R.A."/>
            <person name="Marra M.A."/>
            <person name="Hamelin R.C."/>
            <person name="Hirst M."/>
            <person name="Jones S.J.M."/>
            <person name="Bohlmann J."/>
            <person name="Breuil C."/>
        </authorList>
    </citation>
    <scope>NUCLEOTIDE SEQUENCE [LARGE SCALE GENOMIC DNA]</scope>
    <source>
        <strain evidence="3">kw1407 / UAMH 11150</strain>
    </source>
</reference>
<dbReference type="eggNOG" id="ENOG502S2R7">
    <property type="taxonomic scope" value="Eukaryota"/>
</dbReference>
<accession>F0XAM1</accession>
<dbReference type="InterPro" id="IPR032801">
    <property type="entry name" value="PXL2A/B/C"/>
</dbReference>
<dbReference type="RefSeq" id="XP_014175363.1">
    <property type="nucleotide sequence ID" value="XM_014319888.1"/>
</dbReference>
<feature type="compositionally biased region" description="Basic and acidic residues" evidence="1">
    <location>
        <begin position="239"/>
        <end position="254"/>
    </location>
</feature>
<dbReference type="OrthoDB" id="40334at2759"/>
<feature type="region of interest" description="Disordered" evidence="1">
    <location>
        <begin position="237"/>
        <end position="276"/>
    </location>
</feature>
<sequence length="276" mass="30564">MEDITATVAKDANTLNVPPVKDVAPVPTIGEVAPVTPDFKLPRSKPTVIVFFRYCGDPFSEKNFRQLAALSVQQPGLDYIAVSLCSREVTDRWIEKIGGAWNTDVIIDTERNLYARWGLGLNTTWQLFNPRALYTTVALGLEEGIWGRAVDDGDRWQMGGAFAVDAAGFVRWVHVPDVSDDVVDFNPMLDLFGLPRVKGRRPKKPAEAQWVGAAHGEQPQWTGALNAPHEPRVAATVKAHGERRADMEDARPEPRLPPTVKAHGEQRPDPVETDEK</sequence>
<dbReference type="EMBL" id="GL629735">
    <property type="protein sequence ID" value="EFX05881.1"/>
    <property type="molecule type" value="Genomic_DNA"/>
</dbReference>
<evidence type="ECO:0000313" key="3">
    <source>
        <dbReference type="Proteomes" id="UP000007796"/>
    </source>
</evidence>
<dbReference type="PANTHER" id="PTHR42336:SF2">
    <property type="entry name" value="THIOREDOXIN DOMAIN-CONTAINING PROTEIN"/>
    <property type="match status" value="1"/>
</dbReference>
<dbReference type="Pfam" id="PF13911">
    <property type="entry name" value="AhpC-TSA_2"/>
    <property type="match status" value="1"/>
</dbReference>
<dbReference type="GeneID" id="25977107"/>
<dbReference type="Gene3D" id="3.40.30.10">
    <property type="entry name" value="Glutaredoxin"/>
    <property type="match status" value="1"/>
</dbReference>
<evidence type="ECO:0000313" key="2">
    <source>
        <dbReference type="EMBL" id="EFX05881.1"/>
    </source>
</evidence>
<keyword evidence="3" id="KW-1185">Reference proteome</keyword>
<dbReference type="InterPro" id="IPR036249">
    <property type="entry name" value="Thioredoxin-like_sf"/>
</dbReference>
<dbReference type="PANTHER" id="PTHR42336">
    <property type="entry name" value="THIOREDOXIN DOMAIN-CONTAINING PROTEIN-RELATED"/>
    <property type="match status" value="1"/>
</dbReference>
<name>F0XAM1_GROCL</name>
<dbReference type="AlphaFoldDB" id="F0XAM1"/>
<organism evidence="3">
    <name type="scientific">Grosmannia clavigera (strain kw1407 / UAMH 11150)</name>
    <name type="common">Blue stain fungus</name>
    <name type="synonym">Graphiocladiella clavigera</name>
    <dbReference type="NCBI Taxonomy" id="655863"/>
    <lineage>
        <taxon>Eukaryota</taxon>
        <taxon>Fungi</taxon>
        <taxon>Dikarya</taxon>
        <taxon>Ascomycota</taxon>
        <taxon>Pezizomycotina</taxon>
        <taxon>Sordariomycetes</taxon>
        <taxon>Sordariomycetidae</taxon>
        <taxon>Ophiostomatales</taxon>
        <taxon>Ophiostomataceae</taxon>
        <taxon>Leptographium</taxon>
    </lineage>
</organism>
<protein>
    <submittedName>
        <fullName evidence="2">Uncharacterized protein</fullName>
    </submittedName>
</protein>
<evidence type="ECO:0000256" key="1">
    <source>
        <dbReference type="SAM" id="MobiDB-lite"/>
    </source>
</evidence>
<proteinExistence type="predicted"/>
<dbReference type="HOGENOM" id="CLU_1008497_0_0_1"/>
<dbReference type="InParanoid" id="F0XAM1"/>
<gene>
    <name evidence="2" type="ORF">CMQ_3950</name>
</gene>
<dbReference type="SUPFAM" id="SSF52833">
    <property type="entry name" value="Thioredoxin-like"/>
    <property type="match status" value="1"/>
</dbReference>
<dbReference type="Proteomes" id="UP000007796">
    <property type="component" value="Unassembled WGS sequence"/>
</dbReference>